<sequence length="136" mass="15822">MHVKSLFDRIKSQDFSYTEASFDDLLFQISNNLELLLNSKQGSTLLGLDYGLPDFNGVTHNVYQELSILEKEIIKVVNKYEKRMQVKGIKTIVDSKKNPGQILFALEGYVYYQNKKHYIEYQTVMTDTGRVMVRRS</sequence>
<proteinExistence type="predicted"/>
<feature type="domain" description="IraD/Gp25-like" evidence="1">
    <location>
        <begin position="28"/>
        <end position="114"/>
    </location>
</feature>
<dbReference type="EMBL" id="CP009574">
    <property type="protein sequence ID" value="AIT08797.1"/>
    <property type="molecule type" value="Genomic_DNA"/>
</dbReference>
<dbReference type="NCBIfam" id="TIGR03357">
    <property type="entry name" value="VI_zyme"/>
    <property type="match status" value="1"/>
</dbReference>
<dbReference type="STRING" id="1547445.LO80_01600"/>
<keyword evidence="3" id="KW-1185">Reference proteome</keyword>
<dbReference type="Gene3D" id="3.10.450.40">
    <property type="match status" value="1"/>
</dbReference>
<gene>
    <name evidence="2" type="ORF">LO80_01600</name>
</gene>
<name>A0A097EMK1_9GAMM</name>
<dbReference type="Pfam" id="PF04965">
    <property type="entry name" value="GPW_gp25"/>
    <property type="match status" value="1"/>
</dbReference>
<evidence type="ECO:0000259" key="1">
    <source>
        <dbReference type="Pfam" id="PF04965"/>
    </source>
</evidence>
<dbReference type="Proteomes" id="UP000029672">
    <property type="component" value="Chromosome"/>
</dbReference>
<organism evidence="2 3">
    <name type="scientific">Candidatus Francisella endociliophora</name>
    <dbReference type="NCBI Taxonomy" id="653937"/>
    <lineage>
        <taxon>Bacteria</taxon>
        <taxon>Pseudomonadati</taxon>
        <taxon>Pseudomonadota</taxon>
        <taxon>Gammaproteobacteria</taxon>
        <taxon>Thiotrichales</taxon>
        <taxon>Francisellaceae</taxon>
        <taxon>Francisella</taxon>
    </lineage>
</organism>
<dbReference type="OrthoDB" id="1524306at2"/>
<protein>
    <recommendedName>
        <fullName evidence="1">IraD/Gp25-like domain-containing protein</fullName>
    </recommendedName>
</protein>
<dbReference type="HOGENOM" id="CLU_132637_2_0_6"/>
<dbReference type="KEGG" id="frf:LO80_01600"/>
<evidence type="ECO:0000313" key="3">
    <source>
        <dbReference type="Proteomes" id="UP000029672"/>
    </source>
</evidence>
<reference evidence="2 3" key="1">
    <citation type="submission" date="2014-10" db="EMBL/GenBank/DDBJ databases">
        <title>Whole genome sequence of Francisella endociliophora strain FSC1006, isolated from a laboratory culture of the marine ciliate Euplotes raikovi.</title>
        <authorList>
            <person name="Granberg M."/>
            <person name="Backman S."/>
            <person name="Lundmark E."/>
            <person name="Nilsson E."/>
            <person name="Karlsson E."/>
            <person name="Thelaus J."/>
            <person name="Ohrman C."/>
            <person name="Larkeryd A."/>
            <person name="Stenberg P."/>
        </authorList>
    </citation>
    <scope>NUCLEOTIDE SEQUENCE [LARGE SCALE GENOMIC DNA]</scope>
    <source>
        <strain evidence="2 3">FSC1006</strain>
    </source>
</reference>
<dbReference type="InterPro" id="IPR017737">
    <property type="entry name" value="TssE1-like"/>
</dbReference>
<dbReference type="SUPFAM" id="SSF160719">
    <property type="entry name" value="gpW/gp25-like"/>
    <property type="match status" value="1"/>
</dbReference>
<evidence type="ECO:0000313" key="2">
    <source>
        <dbReference type="EMBL" id="AIT08797.1"/>
    </source>
</evidence>
<accession>A0A097EMK1</accession>
<dbReference type="RefSeq" id="WP_040007945.1">
    <property type="nucleotide sequence ID" value="NZ_CP009574.1"/>
</dbReference>
<dbReference type="AlphaFoldDB" id="A0A097EMK1"/>
<dbReference type="InterPro" id="IPR007048">
    <property type="entry name" value="IraD/Gp25-like"/>
</dbReference>